<sequence length="77" mass="8645">MSYGIAEITEVFQHLCLAFIKHVFLVRAVDYPPEGIRVLGIDSLAEELLNVVESSKKARGVFWSIEDQSKKPRGALQ</sequence>
<proteinExistence type="predicted"/>
<dbReference type="AlphaFoldDB" id="A0ABC9ZNB9"/>
<comment type="caution">
    <text evidence="1">The sequence shown here is derived from an EMBL/GenBank/DDBJ whole genome shotgun (WGS) entry which is preliminary data.</text>
</comment>
<protein>
    <submittedName>
        <fullName evidence="1">Uncharacterized protein</fullName>
    </submittedName>
</protein>
<name>A0ABC9ZNB9_CORST</name>
<reference evidence="1 2" key="1">
    <citation type="submission" date="2019-06" db="EMBL/GenBank/DDBJ databases">
        <title>Draft genome sequence of Corynebacterium striatum NBRC 15291.</title>
        <authorList>
            <person name="Miura T."/>
            <person name="Furukawa M."/>
            <person name="Shimamura M."/>
            <person name="Ohyama Y."/>
            <person name="Yamazoe A."/>
            <person name="Kawasaki H."/>
        </authorList>
    </citation>
    <scope>NUCLEOTIDE SEQUENCE [LARGE SCALE GENOMIC DNA]</scope>
    <source>
        <strain evidence="1 2">NBRC 15291</strain>
    </source>
</reference>
<evidence type="ECO:0000313" key="2">
    <source>
        <dbReference type="Proteomes" id="UP000315234"/>
    </source>
</evidence>
<dbReference type="Proteomes" id="UP000315234">
    <property type="component" value="Unassembled WGS sequence"/>
</dbReference>
<organism evidence="1 2">
    <name type="scientific">Corynebacterium striatum</name>
    <dbReference type="NCBI Taxonomy" id="43770"/>
    <lineage>
        <taxon>Bacteria</taxon>
        <taxon>Bacillati</taxon>
        <taxon>Actinomycetota</taxon>
        <taxon>Actinomycetes</taxon>
        <taxon>Mycobacteriales</taxon>
        <taxon>Corynebacteriaceae</taxon>
        <taxon>Corynebacterium</taxon>
    </lineage>
</organism>
<dbReference type="EMBL" id="BJLD01000002">
    <property type="protein sequence ID" value="GEA43670.1"/>
    <property type="molecule type" value="Genomic_DNA"/>
</dbReference>
<gene>
    <name evidence="1" type="ORF">Cst04h_18400</name>
</gene>
<accession>A0ABC9ZNB9</accession>
<evidence type="ECO:0000313" key="1">
    <source>
        <dbReference type="EMBL" id="GEA43670.1"/>
    </source>
</evidence>